<reference evidence="5" key="1">
    <citation type="submission" date="2011-02" db="EMBL/GenBank/DDBJ databases">
        <title>Complete sequence of Methanobacterium sp. AL-21.</title>
        <authorList>
            <consortium name="US DOE Joint Genome Institute"/>
            <person name="Lucas S."/>
            <person name="Copeland A."/>
            <person name="Lapidus A."/>
            <person name="Cheng J.-F."/>
            <person name="Goodwin L."/>
            <person name="Pitluck S."/>
            <person name="Chertkov O."/>
            <person name="Detter J.C."/>
            <person name="Han C."/>
            <person name="Tapia R."/>
            <person name="Land M."/>
            <person name="Hauser L."/>
            <person name="Kyrpides N."/>
            <person name="Ivanova N."/>
            <person name="Mikhailova N."/>
            <person name="Pagani I."/>
            <person name="Cadillo-Quiroz H."/>
            <person name="Imachi H."/>
            <person name="Zinder S."/>
            <person name="Liu W."/>
            <person name="Woyke T."/>
        </authorList>
    </citation>
    <scope>NUCLEOTIDE SEQUENCE [LARGE SCALE GENOMIC DNA]</scope>
    <source>
        <strain evidence="5">AL-21</strain>
    </source>
</reference>
<feature type="domain" description="SbsA Ig-like" evidence="2">
    <location>
        <begin position="1034"/>
        <end position="1139"/>
    </location>
</feature>
<reference evidence="4 5" key="2">
    <citation type="journal article" date="2014" name="Int. J. Syst. Evol. Microbiol.">
        <title>Methanobacterium paludis sp. nov. and a novel strain of Methanobacterium lacus isolated from northern peatlands.</title>
        <authorList>
            <person name="Cadillo-Quiroz H."/>
            <person name="Brauer S.L."/>
            <person name="Goodson N."/>
            <person name="Yavitt J.B."/>
            <person name="Zinder S.H."/>
        </authorList>
    </citation>
    <scope>NUCLEOTIDE SEQUENCE [LARGE SCALE GENOMIC DNA]</scope>
    <source>
        <strain evidence="4 5">AL-21</strain>
    </source>
</reference>
<dbReference type="RefSeq" id="WP_013645832.1">
    <property type="nucleotide sequence ID" value="NC_015216.1"/>
</dbReference>
<dbReference type="Pfam" id="PF06739">
    <property type="entry name" value="SBBP"/>
    <property type="match status" value="3"/>
</dbReference>
<accession>F0TCU1</accession>
<evidence type="ECO:0000259" key="3">
    <source>
        <dbReference type="Pfam" id="PF25778"/>
    </source>
</evidence>
<dbReference type="InterPro" id="IPR014755">
    <property type="entry name" value="Cu-Rt/internalin_Ig-like"/>
</dbReference>
<evidence type="ECO:0000313" key="4">
    <source>
        <dbReference type="EMBL" id="ADZ10481.1"/>
    </source>
</evidence>
<dbReference type="PANTHER" id="PTHR35580:SF1">
    <property type="entry name" value="PHYTASE-LIKE DOMAIN-CONTAINING PROTEIN"/>
    <property type="match status" value="1"/>
</dbReference>
<evidence type="ECO:0000313" key="5">
    <source>
        <dbReference type="Proteomes" id="UP000007490"/>
    </source>
</evidence>
<dbReference type="Pfam" id="PF13205">
    <property type="entry name" value="Big_5"/>
    <property type="match status" value="4"/>
</dbReference>
<dbReference type="STRING" id="877455.Metbo_2267"/>
<feature type="domain" description="SbsA Ig-like" evidence="2">
    <location>
        <begin position="727"/>
        <end position="828"/>
    </location>
</feature>
<name>F0TCU1_METLA</name>
<dbReference type="Proteomes" id="UP000007490">
    <property type="component" value="Chromosome"/>
</dbReference>
<feature type="domain" description="DUF7948" evidence="3">
    <location>
        <begin position="46"/>
        <end position="240"/>
    </location>
</feature>
<protein>
    <recommendedName>
        <fullName evidence="6">SbsA Ig-like domain-containing protein</fullName>
    </recommendedName>
</protein>
<dbReference type="EMBL" id="CP002551">
    <property type="protein sequence ID" value="ADZ10481.1"/>
    <property type="molecule type" value="Genomic_DNA"/>
</dbReference>
<dbReference type="eggNOG" id="arCOG02559">
    <property type="taxonomic scope" value="Archaea"/>
</dbReference>
<dbReference type="Pfam" id="PF25778">
    <property type="entry name" value="DUF7948"/>
    <property type="match status" value="1"/>
</dbReference>
<dbReference type="Gene3D" id="2.60.40.1220">
    <property type="match status" value="3"/>
</dbReference>
<dbReference type="OrthoDB" id="71621at2157"/>
<dbReference type="InterPro" id="IPR057708">
    <property type="entry name" value="DUF7948"/>
</dbReference>
<feature type="domain" description="SbsA Ig-like" evidence="2">
    <location>
        <begin position="832"/>
        <end position="930"/>
    </location>
</feature>
<gene>
    <name evidence="4" type="ordered locus">Metbo_2267</name>
</gene>
<dbReference type="HOGENOM" id="CLU_277665_0_0_2"/>
<keyword evidence="5" id="KW-1185">Reference proteome</keyword>
<evidence type="ECO:0008006" key="6">
    <source>
        <dbReference type="Google" id="ProtNLM"/>
    </source>
</evidence>
<evidence type="ECO:0000259" key="2">
    <source>
        <dbReference type="Pfam" id="PF13205"/>
    </source>
</evidence>
<evidence type="ECO:0000256" key="1">
    <source>
        <dbReference type="ARBA" id="ARBA00022729"/>
    </source>
</evidence>
<sequence length="1141" mass="121763" precursor="true">MNIRKKGLIILLIMVLFIFMGSASAANTTKKVSVNDKKFVNVTIPFTQNNGQIADKNVKYSANTFIGSVYVENNGIIYRLSKDKKSWIVSENFNGANHVAVSGLDSSKTKVNYYIGKNSKDWKKNVSTYNQVLYTNLYTGVNLHLKAHGKNIEKIYVITRNGSPNSIWVNVSGSTGLKVNKNGELEILNGSSALKLTKPFAYQMINGKRVVVPVSYVLNGTSYGYKTGAYNKKYRLFIDPLLSSTYLGGNSYDGINAIAVDKDGDVYVTGYTGSNDFPASGTYNNGAPTNEWDVFVSKFNSDLSTLEQSTYIGGSYSDQAYGIALDNSGRSGCNVFVTGVTYSHDYPMTNGAWTVPWDTGAGDVFITKLNNNLGLNTSTFFGGNRSDIAKGILIDASNNIYITGQTFSYNGTDPKGASVTGYPVRYSGFGEPTNAYTYVGNGDVFVSKLNNDLTYFTSGVVFGGEGTSYANAIAVDQQNYIYITGATNASDFPAIPLANTYPKNPSLVNNKGDYDAFVVKLSCQYLENIESAALLGGSAKDVGNGIAVDPVGRVYVVGGTWSTDFQPIVSQQASNNRGQEDAFVTILDKELQSVQYSIYLGGNSNDVANGVVVSGLGPNFGVVGTTNSTNFAGVTSSPAYNGNEDVFFSVLKNPNTSQQTLDTSIIGGANADYGNCAAMTGSGQVYVAGNTWSNDYPTTIGAYNNFAHDDLGYTKDAYVTEIDNFVDTEPPIVTKTDPLKNAINVPLNKVITLVFNEPIKEGANFADITLNSNTDQIAADIRITGNSLIVVPMEKLFKGVTYTLNLPDDAIEDLAGNAASSYTTNFTTIPAAQVKSTDPVKNAVNVALNKSIKVVFSESIKAGANFSGITLSTVNGHVAIKTPTISGNSLNIVPLANLISGTTYTLNIPNDAIEDLTSNPAASYTTSFTTVPPLQVTSSDPVNNAINVPVTKVIKIIFNKPIYSGSAYSQITLKDSSNTNIAITKSISGNVLTITKSSGTFAGGLYTLTLPVNSVVDVNNTSLVSGYTTKFTVDAVPPKIVSTTPTNSATKVSTKQQLTITFSKPVDSVNMNLVTIKSTSGTVIKLTPSISKDGKTLTLTLPTGTYAKSTKYVVTFQSKSIIDRSGNYMAAPYSFSFTTTS</sequence>
<feature type="domain" description="SbsA Ig-like" evidence="2">
    <location>
        <begin position="933"/>
        <end position="1032"/>
    </location>
</feature>
<dbReference type="InterPro" id="IPR010620">
    <property type="entry name" value="SBBP_repeat"/>
</dbReference>
<dbReference type="InterPro" id="IPR032812">
    <property type="entry name" value="SbsA_Ig"/>
</dbReference>
<dbReference type="AlphaFoldDB" id="F0TCU1"/>
<dbReference type="PANTHER" id="PTHR35580">
    <property type="entry name" value="CELL SURFACE GLYCOPROTEIN (S-LAYER PROTEIN)-LIKE PROTEIN"/>
    <property type="match status" value="1"/>
</dbReference>
<keyword evidence="1" id="KW-0732">Signal</keyword>
<dbReference type="GeneID" id="10278733"/>
<dbReference type="KEGG" id="mel:Metbo_2267"/>
<organism evidence="4 5">
    <name type="scientific">Methanobacterium lacus (strain AL-21)</name>
    <dbReference type="NCBI Taxonomy" id="877455"/>
    <lineage>
        <taxon>Archaea</taxon>
        <taxon>Methanobacteriati</taxon>
        <taxon>Methanobacteriota</taxon>
        <taxon>Methanomada group</taxon>
        <taxon>Methanobacteria</taxon>
        <taxon>Methanobacteriales</taxon>
        <taxon>Methanobacteriaceae</taxon>
        <taxon>Methanobacterium</taxon>
    </lineage>
</organism>
<proteinExistence type="predicted"/>
<dbReference type="InterPro" id="IPR052918">
    <property type="entry name" value="Motility_Chemotaxis_Reg"/>
</dbReference>